<dbReference type="InterPro" id="IPR017958">
    <property type="entry name" value="Gln-tRNA_amidoTrfase_suB_CS"/>
</dbReference>
<evidence type="ECO:0000256" key="5">
    <source>
        <dbReference type="ARBA" id="ARBA00022840"/>
    </source>
</evidence>
<dbReference type="SUPFAM" id="SSF55931">
    <property type="entry name" value="Glutamine synthetase/guanido kinase"/>
    <property type="match status" value="1"/>
</dbReference>
<dbReference type="STRING" id="870242.cpu_24180"/>
<evidence type="ECO:0000256" key="9">
    <source>
        <dbReference type="ARBA" id="ARBA00047913"/>
    </source>
</evidence>
<dbReference type="SMART" id="SM00845">
    <property type="entry name" value="GatB_Yqey"/>
    <property type="match status" value="1"/>
</dbReference>
<comment type="subunit">
    <text evidence="2 10">Heterotrimer of A, B and C subunits.</text>
</comment>
<dbReference type="GO" id="GO:0070681">
    <property type="term" value="P:glutaminyl-tRNAGln biosynthesis via transamidation"/>
    <property type="evidence" value="ECO:0007669"/>
    <property type="project" value="TreeGrafter"/>
</dbReference>
<dbReference type="NCBIfam" id="NF004015">
    <property type="entry name" value="PRK05477.1-5"/>
    <property type="match status" value="1"/>
</dbReference>
<dbReference type="InterPro" id="IPR042114">
    <property type="entry name" value="GatB_C_1"/>
</dbReference>
<reference evidence="13" key="1">
    <citation type="submission" date="2016-12" db="EMBL/GenBank/DDBJ databases">
        <title>Draft Genome Sequences od Carboxydothermus pertinax and islandicus, Hydrogenogenic Carboxydotrophic Bacteria.</title>
        <authorList>
            <person name="Fukuyama Y."/>
            <person name="Ohmae K."/>
            <person name="Yoneda Y."/>
            <person name="Yoshida T."/>
            <person name="Sako Y."/>
        </authorList>
    </citation>
    <scope>NUCLEOTIDE SEQUENCE [LARGE SCALE GENOMIC DNA]</scope>
    <source>
        <strain evidence="13">Ug1</strain>
    </source>
</reference>
<evidence type="ECO:0000256" key="6">
    <source>
        <dbReference type="ARBA" id="ARBA00022917"/>
    </source>
</evidence>
<organism evidence="12 13">
    <name type="scientific">Carboxydothermus pertinax</name>
    <dbReference type="NCBI Taxonomy" id="870242"/>
    <lineage>
        <taxon>Bacteria</taxon>
        <taxon>Bacillati</taxon>
        <taxon>Bacillota</taxon>
        <taxon>Clostridia</taxon>
        <taxon>Thermoanaerobacterales</taxon>
        <taxon>Thermoanaerobacteraceae</taxon>
        <taxon>Carboxydothermus</taxon>
    </lineage>
</organism>
<evidence type="ECO:0000256" key="1">
    <source>
        <dbReference type="ARBA" id="ARBA00005306"/>
    </source>
</evidence>
<dbReference type="GO" id="GO:0006412">
    <property type="term" value="P:translation"/>
    <property type="evidence" value="ECO:0007669"/>
    <property type="project" value="UniProtKB-UniRule"/>
</dbReference>
<comment type="caution">
    <text evidence="12">The sequence shown here is derived from an EMBL/GenBank/DDBJ whole genome shotgun (WGS) entry which is preliminary data.</text>
</comment>
<name>A0A1L8CYA4_9THEO</name>
<dbReference type="PANTHER" id="PTHR11659">
    <property type="entry name" value="GLUTAMYL-TRNA GLN AMIDOTRANSFERASE SUBUNIT B MITOCHONDRIAL AND PROKARYOTIC PET112-RELATED"/>
    <property type="match status" value="1"/>
</dbReference>
<dbReference type="Proteomes" id="UP000187485">
    <property type="component" value="Unassembled WGS sequence"/>
</dbReference>
<dbReference type="EMBL" id="BDJK01000062">
    <property type="protein sequence ID" value="GAV23908.1"/>
    <property type="molecule type" value="Genomic_DNA"/>
</dbReference>
<dbReference type="NCBIfam" id="TIGR00133">
    <property type="entry name" value="gatB"/>
    <property type="match status" value="1"/>
</dbReference>
<dbReference type="InterPro" id="IPR003789">
    <property type="entry name" value="Asn/Gln_tRNA_amidoTrase-B-like"/>
</dbReference>
<dbReference type="Gene3D" id="1.10.150.380">
    <property type="entry name" value="GatB domain, N-terminal subdomain"/>
    <property type="match status" value="1"/>
</dbReference>
<dbReference type="GO" id="GO:0016740">
    <property type="term" value="F:transferase activity"/>
    <property type="evidence" value="ECO:0007669"/>
    <property type="project" value="UniProtKB-KW"/>
</dbReference>
<dbReference type="HAMAP" id="MF_00121">
    <property type="entry name" value="GatB"/>
    <property type="match status" value="1"/>
</dbReference>
<comment type="function">
    <text evidence="7 10">Allows the formation of correctly charged Asn-tRNA(Asn) or Gln-tRNA(Gln) through the transamidation of misacylated Asp-tRNA(Asn) or Glu-tRNA(Gln) in organisms which lack either or both of asparaginyl-tRNA or glutaminyl-tRNA synthetases. The reaction takes place in the presence of glutamine and ATP through an activated phospho-Asp-tRNA(Asn) or phospho-Glu-tRNA(Gln).</text>
</comment>
<gene>
    <name evidence="10" type="primary">gatB</name>
    <name evidence="12" type="ORF">cpu_24180</name>
</gene>
<dbReference type="EC" id="6.3.5.-" evidence="10"/>
<dbReference type="AlphaFoldDB" id="A0A1L8CYA4"/>
<dbReference type="GO" id="GO:0050566">
    <property type="term" value="F:asparaginyl-tRNA synthase (glutamine-hydrolyzing) activity"/>
    <property type="evidence" value="ECO:0007669"/>
    <property type="project" value="RHEA"/>
</dbReference>
<dbReference type="Gene3D" id="1.10.10.410">
    <property type="match status" value="1"/>
</dbReference>
<sequence length="481" mass="54352">MRDYEAVIGLEVHVELKTNTKIFCNCSTEFGGEPNSHVCPVCLGLPGVLPVLNKKVVDYAIKAALALNCEVAEYCKFDRKNYYYPDLPKNYQISQYDLPLAKNGYLEIEVDGQVKRIGITRIHMEEDAGKLVHQGNLAVTPYSLVDYNRTGVPLIEIVSEPDIRTPEEARLYLEKLKAIIQYTGISDCRMEEGSLRCDANVSVRPKGQKEFGTKTEIKNMNSFKALQKALEYEISRQIEVLEEGGRIIQETRMWDEGRQVTLSMRSKEEAHDYRYFPEPDLAPVVIDREWLEEIRATLPELPDARKKRFVEQYGLTPYDAHVLTLTRELADYYEEAAKGYSNPKAVANWVINELLRLLNAAGKEITECPIKPGQITRMLELLDKGTISGKIAKTVFEEMFSSGKDPEVIVKEKGLVQITDLGELETVVAKVIASNPKAVEDYKNGKEKAIGFLVGQIMKETRGRANPDAVNQLLRDKLAKL</sequence>
<dbReference type="InterPro" id="IPR006075">
    <property type="entry name" value="Asn/Gln-tRNA_Trfase_suB/E_cat"/>
</dbReference>
<dbReference type="PROSITE" id="PS01234">
    <property type="entry name" value="GATB"/>
    <property type="match status" value="1"/>
</dbReference>
<evidence type="ECO:0000256" key="8">
    <source>
        <dbReference type="ARBA" id="ARBA00047380"/>
    </source>
</evidence>
<evidence type="ECO:0000313" key="12">
    <source>
        <dbReference type="EMBL" id="GAV23908.1"/>
    </source>
</evidence>
<dbReference type="NCBIfam" id="NF004012">
    <property type="entry name" value="PRK05477.1-2"/>
    <property type="match status" value="1"/>
</dbReference>
<feature type="domain" description="Asn/Gln amidotransferase" evidence="11">
    <location>
        <begin position="331"/>
        <end position="478"/>
    </location>
</feature>
<dbReference type="InterPro" id="IPR014746">
    <property type="entry name" value="Gln_synth/guanido_kin_cat_dom"/>
</dbReference>
<dbReference type="InterPro" id="IPR004413">
    <property type="entry name" value="GatB"/>
</dbReference>
<evidence type="ECO:0000313" key="13">
    <source>
        <dbReference type="Proteomes" id="UP000187485"/>
    </source>
</evidence>
<dbReference type="RefSeq" id="WP_075860305.1">
    <property type="nucleotide sequence ID" value="NZ_BDJK01000062.1"/>
</dbReference>
<dbReference type="NCBIfam" id="NF004014">
    <property type="entry name" value="PRK05477.1-4"/>
    <property type="match status" value="1"/>
</dbReference>
<dbReference type="OrthoDB" id="9804078at2"/>
<evidence type="ECO:0000256" key="10">
    <source>
        <dbReference type="HAMAP-Rule" id="MF_00121"/>
    </source>
</evidence>
<evidence type="ECO:0000259" key="11">
    <source>
        <dbReference type="SMART" id="SM00845"/>
    </source>
</evidence>
<dbReference type="FunFam" id="1.10.10.410:FF:000001">
    <property type="entry name" value="Aspartyl/glutamyl-tRNA(Asn/Gln) amidotransferase subunit B"/>
    <property type="match status" value="1"/>
</dbReference>
<dbReference type="FunFam" id="1.10.150.380:FF:000001">
    <property type="entry name" value="Aspartyl/glutamyl-tRNA(Asn/Gln) amidotransferase subunit B"/>
    <property type="match status" value="1"/>
</dbReference>
<keyword evidence="5 10" id="KW-0067">ATP-binding</keyword>
<dbReference type="Pfam" id="PF02637">
    <property type="entry name" value="GatB_Yqey"/>
    <property type="match status" value="1"/>
</dbReference>
<dbReference type="InterPro" id="IPR018027">
    <property type="entry name" value="Asn/Gln_amidotransferase"/>
</dbReference>
<keyword evidence="3 10" id="KW-0436">Ligase</keyword>
<keyword evidence="4 10" id="KW-0547">Nucleotide-binding</keyword>
<dbReference type="GO" id="GO:0005524">
    <property type="term" value="F:ATP binding"/>
    <property type="evidence" value="ECO:0007669"/>
    <property type="project" value="UniProtKB-KW"/>
</dbReference>
<dbReference type="Pfam" id="PF02934">
    <property type="entry name" value="GatB_N"/>
    <property type="match status" value="1"/>
</dbReference>
<accession>A0A1L8CYA4</accession>
<proteinExistence type="inferred from homology"/>
<dbReference type="SUPFAM" id="SSF89095">
    <property type="entry name" value="GatB/YqeY motif"/>
    <property type="match status" value="1"/>
</dbReference>
<keyword evidence="6 10" id="KW-0648">Protein biosynthesis</keyword>
<evidence type="ECO:0000256" key="3">
    <source>
        <dbReference type="ARBA" id="ARBA00022598"/>
    </source>
</evidence>
<keyword evidence="13" id="KW-1185">Reference proteome</keyword>
<protein>
    <recommendedName>
        <fullName evidence="10">Aspartyl/glutamyl-tRNA(Asn/Gln) amidotransferase subunit B</fullName>
        <shortName evidence="10">Asp/Glu-ADT subunit B</shortName>
        <ecNumber evidence="10">6.3.5.-</ecNumber>
    </recommendedName>
</protein>
<keyword evidence="12" id="KW-0808">Transferase</keyword>
<dbReference type="InterPro" id="IPR017959">
    <property type="entry name" value="Asn/Gln-tRNA_amidoTrfase_suB/E"/>
</dbReference>
<comment type="catalytic activity">
    <reaction evidence="9 10">
        <text>L-glutamyl-tRNA(Gln) + L-glutamine + ATP + H2O = L-glutaminyl-tRNA(Gln) + L-glutamate + ADP + phosphate + H(+)</text>
        <dbReference type="Rhea" id="RHEA:17521"/>
        <dbReference type="Rhea" id="RHEA-COMP:9681"/>
        <dbReference type="Rhea" id="RHEA-COMP:9684"/>
        <dbReference type="ChEBI" id="CHEBI:15377"/>
        <dbReference type="ChEBI" id="CHEBI:15378"/>
        <dbReference type="ChEBI" id="CHEBI:29985"/>
        <dbReference type="ChEBI" id="CHEBI:30616"/>
        <dbReference type="ChEBI" id="CHEBI:43474"/>
        <dbReference type="ChEBI" id="CHEBI:58359"/>
        <dbReference type="ChEBI" id="CHEBI:78520"/>
        <dbReference type="ChEBI" id="CHEBI:78521"/>
        <dbReference type="ChEBI" id="CHEBI:456216"/>
    </reaction>
</comment>
<dbReference type="InterPro" id="IPR023168">
    <property type="entry name" value="GatB_Yqey_C_2"/>
</dbReference>
<dbReference type="PANTHER" id="PTHR11659:SF0">
    <property type="entry name" value="GLUTAMYL-TRNA(GLN) AMIDOTRANSFERASE SUBUNIT B, MITOCHONDRIAL"/>
    <property type="match status" value="1"/>
</dbReference>
<comment type="catalytic activity">
    <reaction evidence="8 10">
        <text>L-aspartyl-tRNA(Asn) + L-glutamine + ATP + H2O = L-asparaginyl-tRNA(Asn) + L-glutamate + ADP + phosphate + 2 H(+)</text>
        <dbReference type="Rhea" id="RHEA:14513"/>
        <dbReference type="Rhea" id="RHEA-COMP:9674"/>
        <dbReference type="Rhea" id="RHEA-COMP:9677"/>
        <dbReference type="ChEBI" id="CHEBI:15377"/>
        <dbReference type="ChEBI" id="CHEBI:15378"/>
        <dbReference type="ChEBI" id="CHEBI:29985"/>
        <dbReference type="ChEBI" id="CHEBI:30616"/>
        <dbReference type="ChEBI" id="CHEBI:43474"/>
        <dbReference type="ChEBI" id="CHEBI:58359"/>
        <dbReference type="ChEBI" id="CHEBI:78515"/>
        <dbReference type="ChEBI" id="CHEBI:78516"/>
        <dbReference type="ChEBI" id="CHEBI:456216"/>
    </reaction>
</comment>
<evidence type="ECO:0000256" key="2">
    <source>
        <dbReference type="ARBA" id="ARBA00011123"/>
    </source>
</evidence>
<evidence type="ECO:0000256" key="4">
    <source>
        <dbReference type="ARBA" id="ARBA00022741"/>
    </source>
</evidence>
<comment type="similarity">
    <text evidence="1 10">Belongs to the GatB/GatE family. GatB subfamily.</text>
</comment>
<dbReference type="GO" id="GO:0050567">
    <property type="term" value="F:glutaminyl-tRNA synthase (glutamine-hydrolyzing) activity"/>
    <property type="evidence" value="ECO:0007669"/>
    <property type="project" value="UniProtKB-UniRule"/>
</dbReference>
<evidence type="ECO:0000256" key="7">
    <source>
        <dbReference type="ARBA" id="ARBA00024799"/>
    </source>
</evidence>